<comment type="caution">
    <text evidence="2">The sequence shown here is derived from an EMBL/GenBank/DDBJ whole genome shotgun (WGS) entry which is preliminary data.</text>
</comment>
<evidence type="ECO:0000313" key="2">
    <source>
        <dbReference type="EMBL" id="MDT0676033.1"/>
    </source>
</evidence>
<sequence>MKGRKNKIGNDQKENDDSGENKGYICWDSQFFQKKGMIVFSVKAKKLSGNCYKELFKLLSERLGEASNVYKNYYRQELLF</sequence>
<feature type="compositionally biased region" description="Basic and acidic residues" evidence="1">
    <location>
        <begin position="8"/>
        <end position="20"/>
    </location>
</feature>
<accession>A0ABU3D3C7</accession>
<dbReference type="RefSeq" id="WP_311502428.1">
    <property type="nucleotide sequence ID" value="NZ_JAVRHK010000003.1"/>
</dbReference>
<name>A0ABU3D3C7_9FLAO</name>
<keyword evidence="3" id="KW-1185">Reference proteome</keyword>
<dbReference type="Proteomes" id="UP001262582">
    <property type="component" value="Unassembled WGS sequence"/>
</dbReference>
<feature type="region of interest" description="Disordered" evidence="1">
    <location>
        <begin position="1"/>
        <end position="22"/>
    </location>
</feature>
<gene>
    <name evidence="2" type="ORF">RM539_05495</name>
</gene>
<evidence type="ECO:0000256" key="1">
    <source>
        <dbReference type="SAM" id="MobiDB-lite"/>
    </source>
</evidence>
<evidence type="ECO:0000313" key="3">
    <source>
        <dbReference type="Proteomes" id="UP001262582"/>
    </source>
</evidence>
<organism evidence="2 3">
    <name type="scientific">Autumnicola musiva</name>
    <dbReference type="NCBI Taxonomy" id="3075589"/>
    <lineage>
        <taxon>Bacteria</taxon>
        <taxon>Pseudomonadati</taxon>
        <taxon>Bacteroidota</taxon>
        <taxon>Flavobacteriia</taxon>
        <taxon>Flavobacteriales</taxon>
        <taxon>Flavobacteriaceae</taxon>
        <taxon>Autumnicola</taxon>
    </lineage>
</organism>
<reference evidence="2 3" key="1">
    <citation type="submission" date="2023-09" db="EMBL/GenBank/DDBJ databases">
        <authorList>
            <person name="Rey-Velasco X."/>
        </authorList>
    </citation>
    <scope>NUCLEOTIDE SEQUENCE [LARGE SCALE GENOMIC DNA]</scope>
    <source>
        <strain evidence="2 3">F117</strain>
    </source>
</reference>
<proteinExistence type="predicted"/>
<dbReference type="EMBL" id="JAVRHK010000003">
    <property type="protein sequence ID" value="MDT0676033.1"/>
    <property type="molecule type" value="Genomic_DNA"/>
</dbReference>
<protein>
    <submittedName>
        <fullName evidence="2">Uncharacterized protein</fullName>
    </submittedName>
</protein>